<sequence length="70" mass="7529">MPLAPAHELPHGSVRDAWVRQVFVDPQAMYGVPRVTAELAREGMAADRKTAVASIARQAWKASSCAGSPR</sequence>
<name>A0A7C8FU30_9MICO</name>
<keyword evidence="2" id="KW-1185">Reference proteome</keyword>
<protein>
    <recommendedName>
        <fullName evidence="3">IS3 family transposase</fullName>
    </recommendedName>
</protein>
<dbReference type="RefSeq" id="WP_179416373.1">
    <property type="nucleotide sequence ID" value="NZ_JACCFX010000001.1"/>
</dbReference>
<evidence type="ECO:0000313" key="1">
    <source>
        <dbReference type="EMBL" id="KAB1632510.1"/>
    </source>
</evidence>
<dbReference type="AlphaFoldDB" id="A0A7C8FU30"/>
<proteinExistence type="predicted"/>
<reference evidence="1 2" key="1">
    <citation type="submission" date="2019-09" db="EMBL/GenBank/DDBJ databases">
        <title>Phylogeny of genus Pseudoclavibacter and closely related genus.</title>
        <authorList>
            <person name="Li Y."/>
        </authorList>
    </citation>
    <scope>NUCLEOTIDE SEQUENCE [LARGE SCALE GENOMIC DNA]</scope>
    <source>
        <strain evidence="1 2">JCM 16921</strain>
    </source>
</reference>
<dbReference type="Proteomes" id="UP000481339">
    <property type="component" value="Unassembled WGS sequence"/>
</dbReference>
<dbReference type="EMBL" id="WBKA01000003">
    <property type="protein sequence ID" value="KAB1632510.1"/>
    <property type="molecule type" value="Genomic_DNA"/>
</dbReference>
<evidence type="ECO:0000313" key="2">
    <source>
        <dbReference type="Proteomes" id="UP000481339"/>
    </source>
</evidence>
<organism evidence="1 2">
    <name type="scientific">Pseudoclavibacter caeni</name>
    <dbReference type="NCBI Taxonomy" id="908846"/>
    <lineage>
        <taxon>Bacteria</taxon>
        <taxon>Bacillati</taxon>
        <taxon>Actinomycetota</taxon>
        <taxon>Actinomycetes</taxon>
        <taxon>Micrococcales</taxon>
        <taxon>Microbacteriaceae</taxon>
        <taxon>Pseudoclavibacter</taxon>
    </lineage>
</organism>
<comment type="caution">
    <text evidence="1">The sequence shown here is derived from an EMBL/GenBank/DDBJ whole genome shotgun (WGS) entry which is preliminary data.</text>
</comment>
<evidence type="ECO:0008006" key="3">
    <source>
        <dbReference type="Google" id="ProtNLM"/>
    </source>
</evidence>
<accession>A0A7C8FU30</accession>
<gene>
    <name evidence="1" type="ORF">F8O02_05835</name>
</gene>